<feature type="transmembrane region" description="Helical" evidence="5">
    <location>
        <begin position="341"/>
        <end position="362"/>
    </location>
</feature>
<dbReference type="CDD" id="cd17370">
    <property type="entry name" value="MFS_MJ1317_like"/>
    <property type="match status" value="1"/>
</dbReference>
<dbReference type="Proteomes" id="UP000789941">
    <property type="component" value="Unassembled WGS sequence"/>
</dbReference>
<dbReference type="GO" id="GO:0016020">
    <property type="term" value="C:membrane"/>
    <property type="evidence" value="ECO:0007669"/>
    <property type="project" value="UniProtKB-SubCell"/>
</dbReference>
<dbReference type="PANTHER" id="PTHR23518:SF2">
    <property type="entry name" value="MAJOR FACILITATOR SUPERFAMILY TRANSPORTER"/>
    <property type="match status" value="1"/>
</dbReference>
<dbReference type="Pfam" id="PF07690">
    <property type="entry name" value="MFS_1"/>
    <property type="match status" value="1"/>
</dbReference>
<comment type="subcellular location">
    <subcellularLocation>
        <location evidence="1">Membrane</location>
        <topology evidence="1">Multi-pass membrane protein</topology>
    </subcellularLocation>
</comment>
<dbReference type="GO" id="GO:0022857">
    <property type="term" value="F:transmembrane transporter activity"/>
    <property type="evidence" value="ECO:0007669"/>
    <property type="project" value="InterPro"/>
</dbReference>
<evidence type="ECO:0000256" key="2">
    <source>
        <dbReference type="ARBA" id="ARBA00022692"/>
    </source>
</evidence>
<feature type="transmembrane region" description="Helical" evidence="5">
    <location>
        <begin position="250"/>
        <end position="268"/>
    </location>
</feature>
<proteinExistence type="predicted"/>
<evidence type="ECO:0000313" key="7">
    <source>
        <dbReference type="EMBL" id="VVC04431.1"/>
    </source>
</evidence>
<evidence type="ECO:0000256" key="4">
    <source>
        <dbReference type="ARBA" id="ARBA00023136"/>
    </source>
</evidence>
<feature type="transmembrane region" description="Helical" evidence="5">
    <location>
        <begin position="144"/>
        <end position="162"/>
    </location>
</feature>
<dbReference type="InterPro" id="IPR011701">
    <property type="entry name" value="MFS"/>
</dbReference>
<dbReference type="EMBL" id="CABMJJ010000009">
    <property type="protein sequence ID" value="VVC04431.1"/>
    <property type="molecule type" value="Genomic_DNA"/>
</dbReference>
<evidence type="ECO:0000256" key="5">
    <source>
        <dbReference type="SAM" id="Phobius"/>
    </source>
</evidence>
<dbReference type="Gene3D" id="1.20.1250.20">
    <property type="entry name" value="MFS general substrate transporter like domains"/>
    <property type="match status" value="2"/>
</dbReference>
<comment type="caution">
    <text evidence="7">The sequence shown here is derived from an EMBL/GenBank/DDBJ whole genome shotgun (WGS) entry which is preliminary data.</text>
</comment>
<evidence type="ECO:0000259" key="6">
    <source>
        <dbReference type="PROSITE" id="PS50850"/>
    </source>
</evidence>
<name>A0A5E4LS77_9ARCH</name>
<keyword evidence="2 5" id="KW-0812">Transmembrane</keyword>
<reference evidence="7 8" key="1">
    <citation type="submission" date="2019-08" db="EMBL/GenBank/DDBJ databases">
        <authorList>
            <person name="Vazquez-Campos X."/>
        </authorList>
    </citation>
    <scope>NUCLEOTIDE SEQUENCE [LARGE SCALE GENOMIC DNA]</scope>
    <source>
        <strain evidence="7">LFW-283_2</strain>
    </source>
</reference>
<keyword evidence="3 5" id="KW-1133">Transmembrane helix</keyword>
<keyword evidence="4 5" id="KW-0472">Membrane</keyword>
<dbReference type="InterPro" id="IPR020846">
    <property type="entry name" value="MFS_dom"/>
</dbReference>
<dbReference type="PROSITE" id="PS00216">
    <property type="entry name" value="SUGAR_TRANSPORT_1"/>
    <property type="match status" value="1"/>
</dbReference>
<dbReference type="PANTHER" id="PTHR23518">
    <property type="entry name" value="C-METHYLTRANSFERASE"/>
    <property type="match status" value="1"/>
</dbReference>
<dbReference type="PROSITE" id="PS50850">
    <property type="entry name" value="MFS"/>
    <property type="match status" value="1"/>
</dbReference>
<feature type="transmembrane region" description="Helical" evidence="5">
    <location>
        <begin position="304"/>
        <end position="321"/>
    </location>
</feature>
<sequence>MTMGKLDRNVIALGLVSFFTDVSSEMIFPILPLFLNGILGVGKEIIGLIEGVADSISSLLDIFIGYFSDRQGRRKDYVIFGYGLSTVLKIGLVFATAWQHVLAIRGLERIGKSIRTSPRDAIIAESSDEKTRGQAFGLHRAMDTLGAIVGPIIAYVILKWFGETETGFRTVFVIAVIPAVLAVLTLLVLVREPKKETTKITKPNFWESLRMLDGRYKKFLAISCFFSLAYFSYALLIVRANDIGIKPEDVVLIYVFYNIIYALISVPIGKLSDRIGRKFVIAASFILYAVICLGFIVASQFWQVVLLFVLYAIFVAADESVNKAYISDISGNRIRGIALGAYNSAVGAAYLPASIIFGFLWVVFGVPFAFGAAAVVAIIAGILMLT</sequence>
<accession>A0A5E4LS77</accession>
<evidence type="ECO:0000313" key="8">
    <source>
        <dbReference type="Proteomes" id="UP000789941"/>
    </source>
</evidence>
<evidence type="ECO:0000256" key="1">
    <source>
        <dbReference type="ARBA" id="ARBA00004141"/>
    </source>
</evidence>
<dbReference type="InterPro" id="IPR036259">
    <property type="entry name" value="MFS_trans_sf"/>
</dbReference>
<feature type="transmembrane region" description="Helical" evidence="5">
    <location>
        <begin position="368"/>
        <end position="385"/>
    </location>
</feature>
<feature type="transmembrane region" description="Helical" evidence="5">
    <location>
        <begin position="219"/>
        <end position="238"/>
    </location>
</feature>
<dbReference type="AlphaFoldDB" id="A0A5E4LS77"/>
<gene>
    <name evidence="7" type="primary">mdtG</name>
    <name evidence="7" type="ORF">LFW2832_00947</name>
</gene>
<evidence type="ECO:0000256" key="3">
    <source>
        <dbReference type="ARBA" id="ARBA00022989"/>
    </source>
</evidence>
<feature type="transmembrane region" description="Helical" evidence="5">
    <location>
        <begin position="280"/>
        <end position="298"/>
    </location>
</feature>
<dbReference type="SUPFAM" id="SSF103473">
    <property type="entry name" value="MFS general substrate transporter"/>
    <property type="match status" value="1"/>
</dbReference>
<organism evidence="7 8">
    <name type="scientific">Candidatus Bilamarchaeum dharawalense</name>
    <dbReference type="NCBI Taxonomy" id="2885759"/>
    <lineage>
        <taxon>Archaea</taxon>
        <taxon>Candidatus Micrarchaeota</taxon>
        <taxon>Candidatus Micrarchaeia</taxon>
        <taxon>Candidatus Anstonellales</taxon>
        <taxon>Candidatus Bilamarchaeaceae</taxon>
        <taxon>Candidatus Bilamarchaeum</taxon>
    </lineage>
</organism>
<feature type="transmembrane region" description="Helical" evidence="5">
    <location>
        <begin position="168"/>
        <end position="190"/>
    </location>
</feature>
<protein>
    <submittedName>
        <fullName evidence="7">Multidrug resistance protein MdtG</fullName>
    </submittedName>
</protein>
<dbReference type="InterPro" id="IPR005829">
    <property type="entry name" value="Sugar_transporter_CS"/>
</dbReference>
<feature type="domain" description="Major facilitator superfamily (MFS) profile" evidence="6">
    <location>
        <begin position="9"/>
        <end position="386"/>
    </location>
</feature>